<keyword evidence="1" id="KW-0547">Nucleotide-binding</keyword>
<dbReference type="Pfam" id="PF25601">
    <property type="entry name" value="AAA_lid_14"/>
    <property type="match status" value="1"/>
</dbReference>
<dbReference type="Gene3D" id="1.10.10.60">
    <property type="entry name" value="Homeodomain-like"/>
    <property type="match status" value="1"/>
</dbReference>
<proteinExistence type="predicted"/>
<evidence type="ECO:0000259" key="3">
    <source>
        <dbReference type="PROSITE" id="PS50045"/>
    </source>
</evidence>
<dbReference type="Gene3D" id="3.40.50.2300">
    <property type="match status" value="1"/>
</dbReference>
<dbReference type="GO" id="GO:0000156">
    <property type="term" value="F:phosphorelay response regulator activity"/>
    <property type="evidence" value="ECO:0007669"/>
    <property type="project" value="InterPro"/>
</dbReference>
<organism evidence="4 5">
    <name type="scientific">Globicatella sulfidifaciens DSM 15739</name>
    <dbReference type="NCBI Taxonomy" id="1121925"/>
    <lineage>
        <taxon>Bacteria</taxon>
        <taxon>Bacillati</taxon>
        <taxon>Bacillota</taxon>
        <taxon>Bacilli</taxon>
        <taxon>Lactobacillales</taxon>
        <taxon>Aerococcaceae</taxon>
        <taxon>Globicatella</taxon>
    </lineage>
</organism>
<dbReference type="SUPFAM" id="SSF52540">
    <property type="entry name" value="P-loop containing nucleoside triphosphate hydrolases"/>
    <property type="match status" value="1"/>
</dbReference>
<dbReference type="InterPro" id="IPR027417">
    <property type="entry name" value="P-loop_NTPase"/>
</dbReference>
<feature type="domain" description="Sigma-54 factor interaction" evidence="3">
    <location>
        <begin position="421"/>
        <end position="488"/>
    </location>
</feature>
<evidence type="ECO:0000313" key="4">
    <source>
        <dbReference type="EMBL" id="SJZ71282.1"/>
    </source>
</evidence>
<dbReference type="GO" id="GO:0006355">
    <property type="term" value="P:regulation of DNA-templated transcription"/>
    <property type="evidence" value="ECO:0007669"/>
    <property type="project" value="InterPro"/>
</dbReference>
<dbReference type="InterPro" id="IPR010524">
    <property type="entry name" value="Sig_transdc_resp-reg_PrpR_N"/>
</dbReference>
<dbReference type="RefSeq" id="WP_078756290.1">
    <property type="nucleotide sequence ID" value="NZ_FUWO01000014.1"/>
</dbReference>
<gene>
    <name evidence="4" type="ORF">SAMN02746011_01577</name>
</gene>
<dbReference type="OrthoDB" id="9771372at2"/>
<name>A0A1T4MW88_9LACT</name>
<dbReference type="STRING" id="1121925.SAMN02746011_01577"/>
<dbReference type="SUPFAM" id="SSF159800">
    <property type="entry name" value="PrpR receptor domain-like"/>
    <property type="match status" value="1"/>
</dbReference>
<keyword evidence="4" id="KW-0238">DNA-binding</keyword>
<sequence>MKVNLLIITSDYYLVEKFKHCAKDFHNLKVTILTDKPTKAFQYLEQHQQIFDAILCYGYPLTDIRQYTTLPVFTVENNPFELLRILTTMKQYQDKTLIVGEPSFIELCQDLCQHLNVEYPSIVTKSLTNFQEHMSRSILNQYQYYICSPALYSILKLYSVKQIPYTLDENTIRTRYIEILNIVMPIKQTQLQAHIQNQLTLKLSMKYAVTDQQNRILISEFPKLNSKTLQKQLQNLTKEQPIIDEANNRYQVICNMITWKDSFFNLYQFEKLPLYQSIKHPAIKALTIEELSDQIQNDFFYSTVQEESRNLDINKLIAHYSAIVIYGERYTLKSTMAHLLVSQLSNQLIYQIDCRYIDKPFWMLWPEILKQENIIIILRHVEQLDHAQTQIIISHNKHPSPMITIYELNDNHPKLSSAWNSAYRIHMEPLSGKQENFEEIIDILTLDLNSIHEGIVSTYTTEAMNTLKDYPWPENYGELTNIIKYLVINTKSSVINETEVKFAFNQLLKHPMREDLINKVISYNHPSLEEYIEEIIRYKLEENQGSITETATDLKISRSKIYRYLDKEERNHQK</sequence>
<evidence type="ECO:0000256" key="2">
    <source>
        <dbReference type="ARBA" id="ARBA00022840"/>
    </source>
</evidence>
<dbReference type="Pfam" id="PF06506">
    <property type="entry name" value="PrpR_N"/>
    <property type="match status" value="1"/>
</dbReference>
<dbReference type="Gene3D" id="3.40.50.10660">
    <property type="entry name" value="PrpR receptor domain-like"/>
    <property type="match status" value="1"/>
</dbReference>
<dbReference type="GO" id="GO:0005524">
    <property type="term" value="F:ATP binding"/>
    <property type="evidence" value="ECO:0007669"/>
    <property type="project" value="UniProtKB-KW"/>
</dbReference>
<evidence type="ECO:0000256" key="1">
    <source>
        <dbReference type="ARBA" id="ARBA00022741"/>
    </source>
</evidence>
<dbReference type="AlphaFoldDB" id="A0A1T4MW88"/>
<protein>
    <submittedName>
        <fullName evidence="4">Response regulator containing CheY-like receiver, AAA-type ATPase, and DNA-binding domains</fullName>
    </submittedName>
</protein>
<keyword evidence="2" id="KW-0067">ATP-binding</keyword>
<evidence type="ECO:0000313" key="5">
    <source>
        <dbReference type="Proteomes" id="UP000189941"/>
    </source>
</evidence>
<dbReference type="SUPFAM" id="SSF46689">
    <property type="entry name" value="Homeodomain-like"/>
    <property type="match status" value="1"/>
</dbReference>
<dbReference type="PANTHER" id="PTHR32071:SF57">
    <property type="entry name" value="C4-DICARBOXYLATE TRANSPORT TRANSCRIPTIONAL REGULATORY PROTEIN DCTD"/>
    <property type="match status" value="1"/>
</dbReference>
<dbReference type="EMBL" id="FUWO01000014">
    <property type="protein sequence ID" value="SJZ71282.1"/>
    <property type="molecule type" value="Genomic_DNA"/>
</dbReference>
<dbReference type="InterPro" id="IPR002078">
    <property type="entry name" value="Sigma_54_int"/>
</dbReference>
<dbReference type="GO" id="GO:0003677">
    <property type="term" value="F:DNA binding"/>
    <property type="evidence" value="ECO:0007669"/>
    <property type="project" value="UniProtKB-KW"/>
</dbReference>
<dbReference type="PROSITE" id="PS50045">
    <property type="entry name" value="SIGMA54_INTERACT_4"/>
    <property type="match status" value="1"/>
</dbReference>
<dbReference type="Proteomes" id="UP000189941">
    <property type="component" value="Unassembled WGS sequence"/>
</dbReference>
<reference evidence="5" key="1">
    <citation type="submission" date="2017-02" db="EMBL/GenBank/DDBJ databases">
        <authorList>
            <person name="Varghese N."/>
            <person name="Submissions S."/>
        </authorList>
    </citation>
    <scope>NUCLEOTIDE SEQUENCE [LARGE SCALE GENOMIC DNA]</scope>
    <source>
        <strain evidence="5">DSM 15739</strain>
    </source>
</reference>
<dbReference type="InterPro" id="IPR009057">
    <property type="entry name" value="Homeodomain-like_sf"/>
</dbReference>
<keyword evidence="5" id="KW-1185">Reference proteome</keyword>
<dbReference type="Gene3D" id="1.10.8.60">
    <property type="match status" value="1"/>
</dbReference>
<dbReference type="InterPro" id="IPR058031">
    <property type="entry name" value="AAA_lid_NorR"/>
</dbReference>
<accession>A0A1T4MW88</accession>
<dbReference type="PANTHER" id="PTHR32071">
    <property type="entry name" value="TRANSCRIPTIONAL REGULATORY PROTEIN"/>
    <property type="match status" value="1"/>
</dbReference>